<dbReference type="InterPro" id="IPR050469">
    <property type="entry name" value="Diguanylate_Cyclase"/>
</dbReference>
<dbReference type="GO" id="GO:0052621">
    <property type="term" value="F:diguanylate cyclase activity"/>
    <property type="evidence" value="ECO:0007669"/>
    <property type="project" value="TreeGrafter"/>
</dbReference>
<dbReference type="GO" id="GO:1902201">
    <property type="term" value="P:negative regulation of bacterial-type flagellum-dependent cell motility"/>
    <property type="evidence" value="ECO:0007669"/>
    <property type="project" value="TreeGrafter"/>
</dbReference>
<dbReference type="NCBIfam" id="TIGR00254">
    <property type="entry name" value="GGDEF"/>
    <property type="match status" value="1"/>
</dbReference>
<dbReference type="GO" id="GO:0043709">
    <property type="term" value="P:cell adhesion involved in single-species biofilm formation"/>
    <property type="evidence" value="ECO:0007669"/>
    <property type="project" value="TreeGrafter"/>
</dbReference>
<dbReference type="PANTHER" id="PTHR45138">
    <property type="entry name" value="REGULATORY COMPONENTS OF SENSORY TRANSDUCTION SYSTEM"/>
    <property type="match status" value="1"/>
</dbReference>
<dbReference type="AlphaFoldDB" id="U7QG37"/>
<comment type="caution">
    <text evidence="2">The sequence shown here is derived from an EMBL/GenBank/DDBJ whole genome shotgun (WGS) entry which is preliminary data.</text>
</comment>
<evidence type="ECO:0000259" key="1">
    <source>
        <dbReference type="PROSITE" id="PS50887"/>
    </source>
</evidence>
<sequence length="315" mass="36036">MNCILLLVAHKENCNLLVKLLEKHYQVLLDENEQIWHQDFDLCLLDGVMLKKHYPSIQIKNKASEPIFLPFLFITPREYAGRLTAQVWQSVDEVIFSPIEKPELFLRIEALLRVRRMSLQLKKQINEEHLLQQELEAKNKQLLILATLDGLTQIPNRRCFDETLNQEWLRLCREQKSLFLILCDIDCFKNYNDTFGHLAGDECLIKVAQTLYEVVRRPADLVARYGGEEFAIILPNTSAEGAIYIAERIQEAIQELAIPHSASLVSSSVTLSMGIAGGIPCCEESPLSLIDISDQALYQAKMEGKNRFILKPLKS</sequence>
<dbReference type="InterPro" id="IPR000160">
    <property type="entry name" value="GGDEF_dom"/>
</dbReference>
<dbReference type="SUPFAM" id="SSF55073">
    <property type="entry name" value="Nucleotide cyclase"/>
    <property type="match status" value="1"/>
</dbReference>
<evidence type="ECO:0000313" key="2">
    <source>
        <dbReference type="EMBL" id="ERT06909.1"/>
    </source>
</evidence>
<dbReference type="InterPro" id="IPR011006">
    <property type="entry name" value="CheY-like_superfamily"/>
</dbReference>
<dbReference type="PANTHER" id="PTHR45138:SF9">
    <property type="entry name" value="DIGUANYLATE CYCLASE DGCM-RELATED"/>
    <property type="match status" value="1"/>
</dbReference>
<feature type="domain" description="GGDEF" evidence="1">
    <location>
        <begin position="176"/>
        <end position="313"/>
    </location>
</feature>
<dbReference type="CDD" id="cd01949">
    <property type="entry name" value="GGDEF"/>
    <property type="match status" value="1"/>
</dbReference>
<reference evidence="2 3" key="1">
    <citation type="journal article" date="2013" name="Front. Microbiol.">
        <title>Comparative genomic analyses of the cyanobacterium, Lyngbya aestuarii BL J, a powerful hydrogen producer.</title>
        <authorList>
            <person name="Kothari A."/>
            <person name="Vaughn M."/>
            <person name="Garcia-Pichel F."/>
        </authorList>
    </citation>
    <scope>NUCLEOTIDE SEQUENCE [LARGE SCALE GENOMIC DNA]</scope>
    <source>
        <strain evidence="2 3">BL J</strain>
    </source>
</reference>
<dbReference type="EMBL" id="AUZM01000029">
    <property type="protein sequence ID" value="ERT06909.1"/>
    <property type="molecule type" value="Genomic_DNA"/>
</dbReference>
<dbReference type="InterPro" id="IPR043128">
    <property type="entry name" value="Rev_trsase/Diguanyl_cyclase"/>
</dbReference>
<protein>
    <submittedName>
        <fullName evidence="2">Diguanylate cyclase domain protein</fullName>
    </submittedName>
</protein>
<dbReference type="InterPro" id="IPR029787">
    <property type="entry name" value="Nucleotide_cyclase"/>
</dbReference>
<proteinExistence type="predicted"/>
<name>U7QG37_9CYAN</name>
<evidence type="ECO:0000313" key="3">
    <source>
        <dbReference type="Proteomes" id="UP000017127"/>
    </source>
</evidence>
<dbReference type="PROSITE" id="PS50887">
    <property type="entry name" value="GGDEF"/>
    <property type="match status" value="1"/>
</dbReference>
<dbReference type="Proteomes" id="UP000017127">
    <property type="component" value="Unassembled WGS sequence"/>
</dbReference>
<organism evidence="2 3">
    <name type="scientific">Lyngbya aestuarii BL J</name>
    <dbReference type="NCBI Taxonomy" id="1348334"/>
    <lineage>
        <taxon>Bacteria</taxon>
        <taxon>Bacillati</taxon>
        <taxon>Cyanobacteriota</taxon>
        <taxon>Cyanophyceae</taxon>
        <taxon>Oscillatoriophycideae</taxon>
        <taxon>Oscillatoriales</taxon>
        <taxon>Microcoleaceae</taxon>
        <taxon>Lyngbya</taxon>
    </lineage>
</organism>
<dbReference type="Pfam" id="PF00990">
    <property type="entry name" value="GGDEF"/>
    <property type="match status" value="1"/>
</dbReference>
<dbReference type="SMART" id="SM00267">
    <property type="entry name" value="GGDEF"/>
    <property type="match status" value="1"/>
</dbReference>
<keyword evidence="3" id="KW-1185">Reference proteome</keyword>
<dbReference type="RefSeq" id="WP_023066945.1">
    <property type="nucleotide sequence ID" value="NZ_AUZM01000029.1"/>
</dbReference>
<gene>
    <name evidence="2" type="ORF">M595_3144</name>
</gene>
<dbReference type="GO" id="GO:0005886">
    <property type="term" value="C:plasma membrane"/>
    <property type="evidence" value="ECO:0007669"/>
    <property type="project" value="TreeGrafter"/>
</dbReference>
<dbReference type="OrthoDB" id="453368at2"/>
<dbReference type="Gene3D" id="3.30.70.270">
    <property type="match status" value="1"/>
</dbReference>
<dbReference type="SUPFAM" id="SSF52172">
    <property type="entry name" value="CheY-like"/>
    <property type="match status" value="1"/>
</dbReference>
<dbReference type="FunFam" id="3.30.70.270:FF:000001">
    <property type="entry name" value="Diguanylate cyclase domain protein"/>
    <property type="match status" value="1"/>
</dbReference>
<accession>U7QG37</accession>
<dbReference type="PATRIC" id="fig|1348334.3.peg.3045"/>